<dbReference type="EMBL" id="VDFU01000019">
    <property type="protein sequence ID" value="TNC48196.1"/>
    <property type="molecule type" value="Genomic_DNA"/>
</dbReference>
<dbReference type="NCBIfam" id="NF033551">
    <property type="entry name" value="transpos_IS1182"/>
    <property type="match status" value="1"/>
</dbReference>
<dbReference type="OrthoDB" id="9774608at2"/>
<organism evidence="3 4">
    <name type="scientific">Rubellimicrobium rubrum</name>
    <dbReference type="NCBI Taxonomy" id="2585369"/>
    <lineage>
        <taxon>Bacteria</taxon>
        <taxon>Pseudomonadati</taxon>
        <taxon>Pseudomonadota</taxon>
        <taxon>Alphaproteobacteria</taxon>
        <taxon>Rhodobacterales</taxon>
        <taxon>Roseobacteraceae</taxon>
        <taxon>Rubellimicrobium</taxon>
    </lineage>
</organism>
<dbReference type="PANTHER" id="PTHR33408:SF2">
    <property type="entry name" value="TRANSPOSASE DDE DOMAIN-CONTAINING PROTEIN"/>
    <property type="match status" value="1"/>
</dbReference>
<dbReference type="AlphaFoldDB" id="A0A5C4MU40"/>
<name>A0A5C4MU40_9RHOB</name>
<feature type="domain" description="Transposase DDE" evidence="2">
    <location>
        <begin position="336"/>
        <end position="453"/>
    </location>
</feature>
<comment type="caution">
    <text evidence="3">The sequence shown here is derived from an EMBL/GenBank/DDBJ whole genome shotgun (WGS) entry which is preliminary data.</text>
</comment>
<sequence length="468" mass="51705">MMGHQVEVAQLFYEFSLERHVPSGHLLRRIDRALDLSWLRAELAPFYSSTGRPSIDPELMIRMLLVGTCYGIRSERRLCDEVHLNLGYRWFCRLGLDGAVPDHSTFSKARHGRFREAEVFRRVFERVVGSCMSAGLVGGEGFAVDASVIKADASYAQRVEGPTLPPERSDPDRARRPVREYLAALDAASAQAGETTVVDGQPERLATEPAPAKALSLTDPTAAWTSKGSLKVSFAYAVNTLVDLRRAIVVDVEATPARWSEEVASTPVMIERTRRRFGLTPSRLAADSAYGSGQLVGWLMGRGIEPHVPLLDRERQTKGMLTWAEFSFDRSRDLYVCPAGHEMTTTGHVVPGGLKQYRAKPTSCGPCALKPRCTTGLARMVTRNVHEDEREHVRQLAGTPAFKKSACERRKVEMLFAHLKRNLGFRRLRLRGPTGAGDEFLLAATAQNLRRLARSLVASAPTCGPAPA</sequence>
<accession>A0A5C4MU40</accession>
<dbReference type="PANTHER" id="PTHR33408">
    <property type="entry name" value="TRANSPOSASE"/>
    <property type="match status" value="1"/>
</dbReference>
<proteinExistence type="predicted"/>
<dbReference type="RefSeq" id="WP_139077893.1">
    <property type="nucleotide sequence ID" value="NZ_VDFU01000019.1"/>
</dbReference>
<feature type="domain" description="Transposase InsH N-terminal" evidence="1">
    <location>
        <begin position="16"/>
        <end position="111"/>
    </location>
</feature>
<reference evidence="3 4" key="1">
    <citation type="submission" date="2019-06" db="EMBL/GenBank/DDBJ databases">
        <title>YIM 131921 draft genome.</title>
        <authorList>
            <person name="Jiang L."/>
        </authorList>
    </citation>
    <scope>NUCLEOTIDE SEQUENCE [LARGE SCALE GENOMIC DNA]</scope>
    <source>
        <strain evidence="3 4">YIM 131921</strain>
    </source>
</reference>
<dbReference type="InterPro" id="IPR008490">
    <property type="entry name" value="Transposase_InsH_N"/>
</dbReference>
<dbReference type="Pfam" id="PF13751">
    <property type="entry name" value="DDE_Tnp_1_6"/>
    <property type="match status" value="1"/>
</dbReference>
<evidence type="ECO:0000259" key="2">
    <source>
        <dbReference type="Pfam" id="PF13751"/>
    </source>
</evidence>
<dbReference type="InterPro" id="IPR025668">
    <property type="entry name" value="Tnp_DDE_dom"/>
</dbReference>
<dbReference type="Pfam" id="PF05598">
    <property type="entry name" value="DUF772"/>
    <property type="match status" value="1"/>
</dbReference>
<dbReference type="InterPro" id="IPR047629">
    <property type="entry name" value="IS1182_transpos"/>
</dbReference>
<dbReference type="Proteomes" id="UP000305887">
    <property type="component" value="Unassembled WGS sequence"/>
</dbReference>
<evidence type="ECO:0000313" key="3">
    <source>
        <dbReference type="EMBL" id="TNC48196.1"/>
    </source>
</evidence>
<evidence type="ECO:0000259" key="1">
    <source>
        <dbReference type="Pfam" id="PF05598"/>
    </source>
</evidence>
<evidence type="ECO:0000313" key="4">
    <source>
        <dbReference type="Proteomes" id="UP000305887"/>
    </source>
</evidence>
<gene>
    <name evidence="3" type="ORF">FHG66_15100</name>
</gene>
<protein>
    <submittedName>
        <fullName evidence="3">IS1182 family transposase</fullName>
    </submittedName>
</protein>
<keyword evidence="4" id="KW-1185">Reference proteome</keyword>